<feature type="region of interest" description="Disordered" evidence="1">
    <location>
        <begin position="1432"/>
        <end position="1469"/>
    </location>
</feature>
<keyword evidence="2" id="KW-0732">Signal</keyword>
<feature type="compositionally biased region" description="Low complexity" evidence="1">
    <location>
        <begin position="1487"/>
        <end position="1503"/>
    </location>
</feature>
<sequence>MPSPSPHSRPLLRTLLLTLLPHTALSSSGYYCGSSYQGAIDDCSIACPSALGYNAQSTENECPPDKPYCFGPGLQCVPPANATFLAGNATTADAAMNDANFTNMTTYAPSPTPFTAQSEINLYFCGLTLDDSNDCTNATWCPSGRNSDCPPGLNCFTNTACNATELGLVDLDLLANLTANMTDDYDYDDFTNSTNATTTAAAEWMNGTLVNGTYAPSPTPENQTTGPTVDLNPDDYYCSATWQPTDYDGDCGMPCPSGLNTDCPEGMYCYGPMASCKPTYRVGVSTRWCGSTFNDMASKCATECRNGTDEECPEGEICWGQSPCALIDYSPLDVNASAGKLWCGKSYKDLVENCPKECPGGTDEECGDGMICFNMAEEEKACNETGVGIKAPVDSANLWCGSSWNDVLENCAMNCPEGTDEECGPGMICYDLTGNDLICETAGVGVKEKGDPQTRWCGSDFNDMLATCPKRCPETTECDEGQMCFEGSPCVTEGVGVEVEKKDPTKMFCGDDYTAAMSCGTACPNGDADCPSGQSCFSDVECLWSASKEEEQAMTDSTPSASTEGTVASTAGTEAALTSSSVSAMLIDVTADEMEANAEALTDSTPSATTAGTFASTTVGAEASSQSEAMTDSAESEPSSSEEAPAASESSTEEAPAAESSTEEAPAEEAPAAESSAEEAPAAESAAEEAPAAAESSSEEAATEESQALINPFEETPSESDTSNGLVAENLRMALYGLPEMTSDTITAWETLTASYFEEFYNDYTDTSDATRAAVNDVETMYEFTELNLASSRRVLHIRRRLSDTAHLITYTQTTKYMTDEDVKLGDVLQYPFNDPQKREEYIQYLKDAEPDMFSSLEDVSTVFLPQEIATSPAATTAAPEQSSDSSAPSTEDQPVSNSMVNPFEDESSTTGSPAATDSKFQSFYCLNSGVACPSGECEGDDACIFVPDGSAAVQVGSFTPDSQSLTSNPEDAAYMVSSVLSGAFKPTTTSATMLAGGSSVTTGASSEDPLPYSDAEYGPKSVNGVMTLTGLNMIKVDNIFEWQYLTAVYEQNFYNNNGPAGDAVKDAVYNFATVLEAVDLSYGQDGSAPTTTIKFKQTFKYDTTDPNLSPTTIATRPFLNAEDRDNYIAYLKEMLPESFGSLTDTSSAPQSNDGAGSGFNNTEFLQKLTDTFFCAEAWPVDCQTAVSCKTGDNCPDGQTCFTAPMCPRMQQNSSPLTSSDSDAESSSSFSDHDASYGPSHVNGEMTLTGMNMILVDNIFEWQDLTALFEEQFYNVNDGSKDYVKNSIHNFATVLEALDLSYGDDDGTPTTIIKFKQSIKYDSKDPDIPVTAIVTQPFLTPEYRKKYIDYLKEMLPDSFGALTTSSSVPDNEDDPEDTDEAMAFLVKLRETFFCSESYPVDCQTAQRCESGDNCPDGQACFTAPTCAIQAQGDSSGTTPFPKSSTTPVPETSSASLSSTGSGMDEFSASLSDSSSKATVAASTTNAASTAGATTTSAPSSSAPTPSPLEDEFFCGTSWLDASDKCLKPCPSGDASECDDGEGCFAFTSCEKTESFFCGYDFEDASSSCEYPCSGMNVFDCPKGMGCFQYTTCQGVNLPSNETNSTESEPAGPFESFCGTSQEDAEASCAGGRAIACRSGDDSQCPGSMQCFDTTTCTSRDSFYCGASWKEAAETCGKPCSSGSSDECDEGQFCFAYTGCESNLFFCGESYEDASESCSSPEGPTPCSNKNSEECPENQYCFAFVASCASSVDSVSLGAFGDFGSSIQGADGPAQGQPDWLSNYWETKPTSSSSMRRSLYQLISSLFVMLYVSL</sequence>
<reference evidence="3 4" key="1">
    <citation type="journal article" date="2020" name="G3 (Bethesda)">
        <title>Improved Reference Genome for Cyclotella cryptica CCMP332, a Model for Cell Wall Morphogenesis, Salinity Adaptation, and Lipid Production in Diatoms (Bacillariophyta).</title>
        <authorList>
            <person name="Roberts W.R."/>
            <person name="Downey K.M."/>
            <person name="Ruck E.C."/>
            <person name="Traller J.C."/>
            <person name="Alverson A.J."/>
        </authorList>
    </citation>
    <scope>NUCLEOTIDE SEQUENCE [LARGE SCALE GENOMIC DNA]</scope>
    <source>
        <strain evidence="3 4">CCMP332</strain>
    </source>
</reference>
<feature type="signal peptide" evidence="2">
    <location>
        <begin position="1"/>
        <end position="26"/>
    </location>
</feature>
<name>A0ABD3Q6K1_9STRA</name>
<protein>
    <submittedName>
        <fullName evidence="3">Uncharacterized protein</fullName>
    </submittedName>
</protein>
<organism evidence="3 4">
    <name type="scientific">Cyclotella cryptica</name>
    <dbReference type="NCBI Taxonomy" id="29204"/>
    <lineage>
        <taxon>Eukaryota</taxon>
        <taxon>Sar</taxon>
        <taxon>Stramenopiles</taxon>
        <taxon>Ochrophyta</taxon>
        <taxon>Bacillariophyta</taxon>
        <taxon>Coscinodiscophyceae</taxon>
        <taxon>Thalassiosirophycidae</taxon>
        <taxon>Stephanodiscales</taxon>
        <taxon>Stephanodiscaceae</taxon>
        <taxon>Cyclotella</taxon>
    </lineage>
</organism>
<gene>
    <name evidence="3" type="ORF">HJC23_008247</name>
</gene>
<evidence type="ECO:0000313" key="4">
    <source>
        <dbReference type="Proteomes" id="UP001516023"/>
    </source>
</evidence>
<accession>A0ABD3Q6K1</accession>
<proteinExistence type="predicted"/>
<feature type="region of interest" description="Disordered" evidence="1">
    <location>
        <begin position="1212"/>
        <end position="1238"/>
    </location>
</feature>
<dbReference type="EMBL" id="JABMIG020000068">
    <property type="protein sequence ID" value="KAL3795760.1"/>
    <property type="molecule type" value="Genomic_DNA"/>
</dbReference>
<feature type="region of interest" description="Disordered" evidence="1">
    <location>
        <begin position="548"/>
        <end position="572"/>
    </location>
</feature>
<dbReference type="Proteomes" id="UP001516023">
    <property type="component" value="Unassembled WGS sequence"/>
</dbReference>
<evidence type="ECO:0000256" key="2">
    <source>
        <dbReference type="SAM" id="SignalP"/>
    </source>
</evidence>
<comment type="caution">
    <text evidence="3">The sequence shown here is derived from an EMBL/GenBank/DDBJ whole genome shotgun (WGS) entry which is preliminary data.</text>
</comment>
<feature type="region of interest" description="Disordered" evidence="1">
    <location>
        <begin position="1487"/>
        <end position="1506"/>
    </location>
</feature>
<feature type="compositionally biased region" description="Polar residues" evidence="1">
    <location>
        <begin position="1432"/>
        <end position="1450"/>
    </location>
</feature>
<feature type="region of interest" description="Disordered" evidence="1">
    <location>
        <begin position="872"/>
        <end position="915"/>
    </location>
</feature>
<evidence type="ECO:0000313" key="3">
    <source>
        <dbReference type="EMBL" id="KAL3795760.1"/>
    </source>
</evidence>
<feature type="chain" id="PRO_5044762908" evidence="2">
    <location>
        <begin position="27"/>
        <end position="1813"/>
    </location>
</feature>
<feature type="compositionally biased region" description="Low complexity" evidence="1">
    <location>
        <begin position="636"/>
        <end position="660"/>
    </location>
</feature>
<feature type="compositionally biased region" description="Low complexity" evidence="1">
    <location>
        <begin position="1214"/>
        <end position="1230"/>
    </location>
</feature>
<feature type="compositionally biased region" description="Low complexity" evidence="1">
    <location>
        <begin position="1451"/>
        <end position="1469"/>
    </location>
</feature>
<feature type="region of interest" description="Disordered" evidence="1">
    <location>
        <begin position="618"/>
        <end position="708"/>
    </location>
</feature>
<keyword evidence="4" id="KW-1185">Reference proteome</keyword>
<evidence type="ECO:0000256" key="1">
    <source>
        <dbReference type="SAM" id="MobiDB-lite"/>
    </source>
</evidence>
<feature type="compositionally biased region" description="Polar residues" evidence="1">
    <location>
        <begin position="881"/>
        <end position="901"/>
    </location>
</feature>
<feature type="compositionally biased region" description="Low complexity" evidence="1">
    <location>
        <begin position="668"/>
        <end position="696"/>
    </location>
</feature>
<feature type="compositionally biased region" description="Polar residues" evidence="1">
    <location>
        <begin position="554"/>
        <end position="572"/>
    </location>
</feature>